<dbReference type="GO" id="GO:0004594">
    <property type="term" value="F:pantothenate kinase activity"/>
    <property type="evidence" value="ECO:0007669"/>
    <property type="project" value="TreeGrafter"/>
</dbReference>
<evidence type="ECO:0000259" key="9">
    <source>
        <dbReference type="Pfam" id="PF01937"/>
    </source>
</evidence>
<dbReference type="EMBL" id="JAACXV010014155">
    <property type="protein sequence ID" value="KAF7269947.1"/>
    <property type="molecule type" value="Genomic_DNA"/>
</dbReference>
<organism evidence="10 11">
    <name type="scientific">Rhynchophorus ferrugineus</name>
    <name type="common">Red palm weevil</name>
    <name type="synonym">Curculio ferrugineus</name>
    <dbReference type="NCBI Taxonomy" id="354439"/>
    <lineage>
        <taxon>Eukaryota</taxon>
        <taxon>Metazoa</taxon>
        <taxon>Ecdysozoa</taxon>
        <taxon>Arthropoda</taxon>
        <taxon>Hexapoda</taxon>
        <taxon>Insecta</taxon>
        <taxon>Pterygota</taxon>
        <taxon>Neoptera</taxon>
        <taxon>Endopterygota</taxon>
        <taxon>Coleoptera</taxon>
        <taxon>Polyphaga</taxon>
        <taxon>Cucujiformia</taxon>
        <taxon>Curculionidae</taxon>
        <taxon>Dryophthorinae</taxon>
        <taxon>Rhynchophorus</taxon>
    </lineage>
</organism>
<comment type="subunit">
    <text evidence="2">Homodimer. Interacts with PKM.</text>
</comment>
<sequence length="362" mass="41220">MEVKNNYKICPVLQDPDEYTPDIVDLLSNETARNYWLITLEGVVKKFVDKAENLNPENPKATEHAQACLQKFHNLVEQIKLDPLILKPLTVRTLLDYNEENLRVHFKDAWQLQKETETLQALKTFSERIQKINSIGDFNKKWEELTKGVLAGNVFDWGSTVVAKIMDTSPSFGLSHAMDIIERRPWFIDDLDLWLKRLKNNPYECAIIFVDNAGIDFILGILPFTRELLSMGTKVVLAANSYPSLNDVTYADLQMYCSLAGQYCTIIKDAMLNQKLVTVENGQKGPCLDLAHITSDLYDMMTEADLIIIEGMGRAVHTNLNAKFKVDSLKIAALKNEWLAKTLGAKQFSVIFKYEPKIPIRT</sequence>
<dbReference type="OrthoDB" id="498611at2759"/>
<accession>A0A834HZX1</accession>
<dbReference type="Pfam" id="PF01937">
    <property type="entry name" value="ARMT1-like_dom"/>
    <property type="match status" value="1"/>
</dbReference>
<protein>
    <recommendedName>
        <fullName evidence="3">4'-phosphopantetheine phosphatase</fullName>
    </recommendedName>
    <alternativeName>
        <fullName evidence="7">Inactive pantothenic acid kinase 4</fullName>
    </alternativeName>
</protein>
<name>A0A834HZX1_RHYFE</name>
<dbReference type="AlphaFoldDB" id="A0A834HZX1"/>
<dbReference type="SUPFAM" id="SSF111321">
    <property type="entry name" value="AF1104-like"/>
    <property type="match status" value="1"/>
</dbReference>
<comment type="catalytic activity">
    <reaction evidence="6">
        <text>(R)-4'-phospho-S-sulfopantetheine + H2O = (R)-S-sulfopantetheine + phosphate</text>
        <dbReference type="Rhea" id="RHEA:68340"/>
        <dbReference type="ChEBI" id="CHEBI:15377"/>
        <dbReference type="ChEBI" id="CHEBI:43474"/>
        <dbReference type="ChEBI" id="CHEBI:177302"/>
        <dbReference type="ChEBI" id="CHEBI:177303"/>
    </reaction>
    <physiologicalReaction direction="left-to-right" evidence="6">
        <dbReference type="Rhea" id="RHEA:68341"/>
    </physiologicalReaction>
</comment>
<comment type="caution">
    <text evidence="10">The sequence shown here is derived from an EMBL/GenBank/DDBJ whole genome shotgun (WGS) entry which is preliminary data.</text>
</comment>
<keyword evidence="11" id="KW-1185">Reference proteome</keyword>
<dbReference type="Gene3D" id="3.40.50.10880">
    <property type="entry name" value="Uncharacterised protein PF01937, DUF89, domain 3"/>
    <property type="match status" value="1"/>
</dbReference>
<evidence type="ECO:0000256" key="8">
    <source>
        <dbReference type="ARBA" id="ARBA00046055"/>
    </source>
</evidence>
<evidence type="ECO:0000256" key="1">
    <source>
        <dbReference type="ARBA" id="ARBA00001967"/>
    </source>
</evidence>
<evidence type="ECO:0000256" key="6">
    <source>
        <dbReference type="ARBA" id="ARBA00029347"/>
    </source>
</evidence>
<evidence type="ECO:0000256" key="5">
    <source>
        <dbReference type="ARBA" id="ARBA00023074"/>
    </source>
</evidence>
<evidence type="ECO:0000313" key="11">
    <source>
        <dbReference type="Proteomes" id="UP000625711"/>
    </source>
</evidence>
<dbReference type="InterPro" id="IPR036075">
    <property type="entry name" value="ARMT-1-like_metal-bd_sf"/>
</dbReference>
<evidence type="ECO:0000256" key="4">
    <source>
        <dbReference type="ARBA" id="ARBA00022596"/>
    </source>
</evidence>
<dbReference type="GO" id="GO:0015937">
    <property type="term" value="P:coenzyme A biosynthetic process"/>
    <property type="evidence" value="ECO:0007669"/>
    <property type="project" value="InterPro"/>
</dbReference>
<dbReference type="Proteomes" id="UP000625711">
    <property type="component" value="Unassembled WGS sequence"/>
</dbReference>
<evidence type="ECO:0000256" key="7">
    <source>
        <dbReference type="ARBA" id="ARBA00032948"/>
    </source>
</evidence>
<dbReference type="PANTHER" id="PTHR12280">
    <property type="entry name" value="PANTOTHENATE KINASE"/>
    <property type="match status" value="1"/>
</dbReference>
<evidence type="ECO:0000313" key="10">
    <source>
        <dbReference type="EMBL" id="KAF7269947.1"/>
    </source>
</evidence>
<evidence type="ECO:0000256" key="3">
    <source>
        <dbReference type="ARBA" id="ARBA00019490"/>
    </source>
</evidence>
<reference evidence="10" key="1">
    <citation type="submission" date="2020-08" db="EMBL/GenBank/DDBJ databases">
        <title>Genome sequencing and assembly of the red palm weevil Rhynchophorus ferrugineus.</title>
        <authorList>
            <person name="Dias G.B."/>
            <person name="Bergman C.M."/>
            <person name="Manee M."/>
        </authorList>
    </citation>
    <scope>NUCLEOTIDE SEQUENCE</scope>
    <source>
        <strain evidence="10">AA-2017</strain>
        <tissue evidence="10">Whole larva</tissue>
    </source>
</reference>
<dbReference type="GO" id="GO:0005634">
    <property type="term" value="C:nucleus"/>
    <property type="evidence" value="ECO:0007669"/>
    <property type="project" value="TreeGrafter"/>
</dbReference>
<evidence type="ECO:0000256" key="2">
    <source>
        <dbReference type="ARBA" id="ARBA00011388"/>
    </source>
</evidence>
<dbReference type="PANTHER" id="PTHR12280:SF35">
    <property type="entry name" value="4'-PHOSPHOPANTETHEINE PHOSPHATASE"/>
    <property type="match status" value="1"/>
</dbReference>
<dbReference type="InterPro" id="IPR002791">
    <property type="entry name" value="ARMT1-like_metal-bd"/>
</dbReference>
<dbReference type="GO" id="GO:0005829">
    <property type="term" value="C:cytosol"/>
    <property type="evidence" value="ECO:0007669"/>
    <property type="project" value="TreeGrafter"/>
</dbReference>
<gene>
    <name evidence="10" type="ORF">GWI33_017038</name>
</gene>
<dbReference type="GO" id="GO:0005524">
    <property type="term" value="F:ATP binding"/>
    <property type="evidence" value="ECO:0007669"/>
    <property type="project" value="InterPro"/>
</dbReference>
<dbReference type="InterPro" id="IPR004567">
    <property type="entry name" value="Type_II_PanK"/>
</dbReference>
<keyword evidence="4" id="KW-0533">Nickel</keyword>
<keyword evidence="5" id="KW-0944">Nitration</keyword>
<comment type="function">
    <text evidence="8">Phosphatase which shows a preference for 4'-phosphopantetheine and its oxidatively damaged forms (sulfonate or S-sulfonate), providing strong indirect evidence that the phosphatase activity pre-empts damage in the coenzyme A (CoA) pathway. Hydrolyzing excess 4'-phosphopantetheine could constitute a directed overflow mechanism to prevent its oxidation to the S-sulfonate, sulfonate, or other forms. Hydrolyzing 4'-phosphopantetheine sulfonate or S-sulfonate would forestall their conversion to inactive forms of CoA and acyl carrier protein. May play a role in the physiological regulation of CoA intracellular levels.</text>
</comment>
<feature type="domain" description="Damage-control phosphatase ARMT1-like metal-binding" evidence="9">
    <location>
        <begin position="44"/>
        <end position="347"/>
    </location>
</feature>
<comment type="cofactor">
    <cofactor evidence="1">
        <name>Ni(2+)</name>
        <dbReference type="ChEBI" id="CHEBI:49786"/>
    </cofactor>
</comment>
<proteinExistence type="predicted"/>